<dbReference type="EMBL" id="JAZGQO010000008">
    <property type="protein sequence ID" value="KAK6179268.1"/>
    <property type="molecule type" value="Genomic_DNA"/>
</dbReference>
<feature type="domain" description="Sushi" evidence="17">
    <location>
        <begin position="3276"/>
        <end position="3333"/>
    </location>
</feature>
<feature type="disulfide bond" evidence="11">
    <location>
        <begin position="2423"/>
        <end position="2450"/>
    </location>
</feature>
<dbReference type="Gene3D" id="3.40.50.410">
    <property type="entry name" value="von Willebrand factor, type A domain"/>
    <property type="match status" value="1"/>
</dbReference>
<evidence type="ECO:0000256" key="3">
    <source>
        <dbReference type="ARBA" id="ARBA00022536"/>
    </source>
</evidence>
<dbReference type="PROSITE" id="PS50026">
    <property type="entry name" value="EGF_3"/>
    <property type="match status" value="8"/>
</dbReference>
<dbReference type="Pfam" id="PF02494">
    <property type="entry name" value="HYR"/>
    <property type="match status" value="2"/>
</dbReference>
<evidence type="ECO:0000256" key="8">
    <source>
        <dbReference type="ARBA" id="ARBA00023157"/>
    </source>
</evidence>
<feature type="domain" description="Sushi" evidence="17">
    <location>
        <begin position="2802"/>
        <end position="2859"/>
    </location>
</feature>
<feature type="chain" id="PRO_5042898213" description="Sushi, von Willebrand factor type A, EGF and pentraxin domain-containing protein 1" evidence="13">
    <location>
        <begin position="26"/>
        <end position="3786"/>
    </location>
</feature>
<evidence type="ECO:0000256" key="1">
    <source>
        <dbReference type="ARBA" id="ARBA00004613"/>
    </source>
</evidence>
<dbReference type="SUPFAM" id="SSF57196">
    <property type="entry name" value="EGF/Laminin"/>
    <property type="match status" value="3"/>
</dbReference>
<dbReference type="GO" id="GO:0005576">
    <property type="term" value="C:extracellular region"/>
    <property type="evidence" value="ECO:0007669"/>
    <property type="project" value="UniProtKB-SubCell"/>
</dbReference>
<feature type="disulfide bond" evidence="11">
    <location>
        <begin position="2830"/>
        <end position="2857"/>
    </location>
</feature>
<dbReference type="SMART" id="SM00327">
    <property type="entry name" value="VWA"/>
    <property type="match status" value="1"/>
</dbReference>
<feature type="disulfide bond" evidence="11">
    <location>
        <begin position="3539"/>
        <end position="3566"/>
    </location>
</feature>
<evidence type="ECO:0000313" key="20">
    <source>
        <dbReference type="Proteomes" id="UP001347796"/>
    </source>
</evidence>
<feature type="disulfide bond" evidence="11">
    <location>
        <begin position="2862"/>
        <end position="2905"/>
    </location>
</feature>
<evidence type="ECO:0000256" key="12">
    <source>
        <dbReference type="SAM" id="MobiDB-lite"/>
    </source>
</evidence>
<keyword evidence="8 10" id="KW-1015">Disulfide bond</keyword>
<dbReference type="PROSITE" id="PS00010">
    <property type="entry name" value="ASX_HYDROXYL"/>
    <property type="match status" value="4"/>
</dbReference>
<feature type="domain" description="Sushi" evidence="17">
    <location>
        <begin position="3574"/>
        <end position="3631"/>
    </location>
</feature>
<keyword evidence="3 10" id="KW-0245">EGF-like domain</keyword>
<feature type="disulfide bond" evidence="10">
    <location>
        <begin position="3725"/>
        <end position="3735"/>
    </location>
</feature>
<evidence type="ECO:0000256" key="9">
    <source>
        <dbReference type="ARBA" id="ARBA00023180"/>
    </source>
</evidence>
<feature type="disulfide bond" evidence="11">
    <location>
        <begin position="1900"/>
        <end position="1927"/>
    </location>
</feature>
<feature type="disulfide bond" evidence="10">
    <location>
        <begin position="1167"/>
        <end position="1176"/>
    </location>
</feature>
<feature type="domain" description="EGF-like" evidence="14">
    <location>
        <begin position="1293"/>
        <end position="1329"/>
    </location>
</feature>
<dbReference type="Pfam" id="PF00092">
    <property type="entry name" value="VWA"/>
    <property type="match status" value="1"/>
</dbReference>
<feature type="disulfide bond" evidence="11">
    <location>
        <begin position="1690"/>
        <end position="1733"/>
    </location>
</feature>
<dbReference type="InterPro" id="IPR009030">
    <property type="entry name" value="Growth_fac_rcpt_cys_sf"/>
</dbReference>
<dbReference type="PROSITE" id="PS50234">
    <property type="entry name" value="VWFA"/>
    <property type="match status" value="1"/>
</dbReference>
<feature type="domain" description="HYR" evidence="16">
    <location>
        <begin position="546"/>
        <end position="628"/>
    </location>
</feature>
<feature type="disulfide bond" evidence="11">
    <location>
        <begin position="2539"/>
        <end position="2566"/>
    </location>
</feature>
<dbReference type="Gene3D" id="2.60.120.200">
    <property type="match status" value="1"/>
</dbReference>
<feature type="domain" description="Sushi" evidence="17">
    <location>
        <begin position="2569"/>
        <end position="2626"/>
    </location>
</feature>
<dbReference type="InterPro" id="IPR003410">
    <property type="entry name" value="HYR_dom"/>
</dbReference>
<feature type="domain" description="EGF-like" evidence="14">
    <location>
        <begin position="3754"/>
        <end position="3785"/>
    </location>
</feature>
<dbReference type="FunFam" id="2.10.25.10:FF:000045">
    <property type="entry name" value="Slit guidance ligand 2"/>
    <property type="match status" value="1"/>
</dbReference>
<keyword evidence="2" id="KW-0964">Secreted</keyword>
<feature type="disulfide bond" evidence="10">
    <location>
        <begin position="3757"/>
        <end position="3767"/>
    </location>
</feature>
<dbReference type="InterPro" id="IPR000436">
    <property type="entry name" value="Sushi_SCR_CCP_dom"/>
</dbReference>
<evidence type="ECO:0000313" key="19">
    <source>
        <dbReference type="EMBL" id="KAK6179268.1"/>
    </source>
</evidence>
<feature type="disulfide bond" evidence="11">
    <location>
        <begin position="3179"/>
        <end position="3206"/>
    </location>
</feature>
<dbReference type="GO" id="GO:0005509">
    <property type="term" value="F:calcium ion binding"/>
    <property type="evidence" value="ECO:0007669"/>
    <property type="project" value="InterPro"/>
</dbReference>
<protein>
    <recommendedName>
        <fullName evidence="21">Sushi, von Willebrand factor type A, EGF and pentraxin domain-containing protein 1</fullName>
    </recommendedName>
</protein>
<feature type="disulfide bond" evidence="11">
    <location>
        <begin position="3602"/>
        <end position="3629"/>
    </location>
</feature>
<feature type="domain" description="Sushi" evidence="17">
    <location>
        <begin position="3209"/>
        <end position="3275"/>
    </location>
</feature>
<dbReference type="SMART" id="SM00032">
    <property type="entry name" value="CCP"/>
    <property type="match status" value="40"/>
</dbReference>
<feature type="domain" description="Sushi" evidence="17">
    <location>
        <begin position="2163"/>
        <end position="2220"/>
    </location>
</feature>
<dbReference type="Proteomes" id="UP001347796">
    <property type="component" value="Unassembled WGS sequence"/>
</dbReference>
<reference evidence="19 20" key="1">
    <citation type="submission" date="2024-01" db="EMBL/GenBank/DDBJ databases">
        <title>The genome of the rayed Mediterranean limpet Patella caerulea (Linnaeus, 1758).</title>
        <authorList>
            <person name="Anh-Thu Weber A."/>
            <person name="Halstead-Nussloch G."/>
        </authorList>
    </citation>
    <scope>NUCLEOTIDE SEQUENCE [LARGE SCALE GENOMIC DNA]</scope>
    <source>
        <strain evidence="19">AATW-2023a</strain>
        <tissue evidence="19">Whole specimen</tissue>
    </source>
</reference>
<evidence type="ECO:0000256" key="10">
    <source>
        <dbReference type="PROSITE-ProRule" id="PRU00076"/>
    </source>
</evidence>
<feature type="domain" description="Sushi" evidence="17">
    <location>
        <begin position="2393"/>
        <end position="2452"/>
    </location>
</feature>
<dbReference type="CDD" id="cd00033">
    <property type="entry name" value="CCP"/>
    <property type="match status" value="38"/>
</dbReference>
<dbReference type="InterPro" id="IPR036465">
    <property type="entry name" value="vWFA_dom_sf"/>
</dbReference>
<feature type="domain" description="VWFA" evidence="15">
    <location>
        <begin position="67"/>
        <end position="248"/>
    </location>
</feature>
<comment type="subcellular location">
    <subcellularLocation>
        <location evidence="1">Secreted</location>
    </subcellularLocation>
</comment>
<evidence type="ECO:0000256" key="13">
    <source>
        <dbReference type="SAM" id="SignalP"/>
    </source>
</evidence>
<dbReference type="InterPro" id="IPR013320">
    <property type="entry name" value="ConA-like_dom_sf"/>
</dbReference>
<feature type="domain" description="Sushi" evidence="17">
    <location>
        <begin position="3033"/>
        <end position="3090"/>
    </location>
</feature>
<dbReference type="FunFam" id="2.10.25.10:FF:000143">
    <property type="entry name" value="Protein crumbs 1"/>
    <property type="match status" value="1"/>
</dbReference>
<dbReference type="Gene3D" id="2.10.25.10">
    <property type="entry name" value="Laminin"/>
    <property type="match status" value="7"/>
</dbReference>
<sequence>MARVRNPLQILRLLILCHLCCHAVGVMDYYNSLFRPLSLNKAKVETLGSILKRHVQALRDTENRKVELVFLVDSSASVGATNFFDELKFVRKLLADFTVDVNATRVSVITFSSRGKVIRHVDHLTIPKESNQKCGLLVEEMPKIRYIGGGTYTLGAFIEAKNVLRAARKEAAKAIFLITDGFSNGGDPRPEANILREMGVKIFTFGIRNGNVRELFDMASEPRNETCYILDSFEEFEALARRALHEDLHSGSYILQKKSSCFSICKEGKDCCHPRADCMCGTHTGKYECLCQPGYYGHGNGKTGCAPCPAKTYKNFTGAGDVTSCTPCPDESQITGLGAPNASECKCRKGYQQISDTECSAYRCSMLDPPTNGYFVNNKCNNVFNAACGLRCRPGYELRGSSLRICQEDSKWSGTTTKCIMKSCPPLPTPKHGHMICSRDDFNYATECRFTCDNGFKLVGSRKRTCLAIAVWTGITTRCREITCQPLLPLREGTVSPSSCTEGEVLFGTTCQMSCSSQYTLYGSHTKQCTPDGNWVPPGNQPNQCIDEKPPFVQCPPKLVIEADPEEPETEVSWGIPLAVDNSGFIPRTIAVPALVPPAKLPIGYTTITYIAEDWNKNKAKCKVYIHVIDNTPPRVDKCFSPKAVVSQDKHGTVTWEEPLFSDNSGETLQIVKSHSPGRFPRGKTNVTYTATDKSGNNNTCVLEINVIPHPCEIPPPPVNGNRTCFENEEGVICKLFCMDDYAFAIPPAEEYFCAYDNIWRPENQMPFPDCSVKQISNDLVQEASFTFTGKLSCRDRQILKQIKSKFERKVTNRVNELCVGGIECSIDDMETTCEEDDDFNKVKLTLGNRRRRSADKSSDKPKQKPKSSQRKTILTFEFSLEGSVNSTGDTGEDRKSQKKLERTLKKVIRTLQNDAEGGDFDLLTYGKKIVYNGMELDSSNPKFKCVDGQILLRSDCVNCPVGTFFNVVKRKCESCSKGTYQQSEGAIRCLVCPNKTSTSQNHSKSEGECLAQCLPGSFSPTGVERCETCLIGWYQPEYAQTNCTKCPPEMTTARRGSRTLQECKEVCPRGYVSKNGLGPCFACPRGTFQPDSQKSACFECPNNASTFDIGSVSLKDCEGDWDLQSDGEISDIQNQQQQLPINACFDNPCINGGTCVPKFVAFTCKCPPGYGGIVCDKVLDECESKPCLNAGTCITQPGDYKCSCADGFKGKKCEIDIDECESSPCLQGGTCIDGANGFICSCPAGYQGVRCDSDINDCSDQPCRNGATCIDKLIGYECQCAEGFTGLSCEIEIDECLENPCRNNATCVDIPGDFRCDCLAGYTGRKCGREIDECKPNPCKNGAKCEDLLNDFVCHCLTGFRGDDCSITLDVNYQLDFAAAGIVDYAKIQFPHKPLNSLTVTFWMKSSDTLNYGTPFSYAVPGTDNAFTLSDYSGFAIYVNQEKRVTDLIANDDLWHHIVVTWSSNRGSWKIYQNGLIVDSGWDLSTGKPVQGGGMFVIGQEQDDVGGKFSSSESFVGSLTHLNVWDQELPLTTIDDMRVSCNKYSGNLLAWPDVFKGLHGSLRDSPSTFCEDCPIPAKPDFGKVEYTGVKTASTVTYSCLRGFNVAGMNNQLCLATGDWEAEAPECAKVECGYPGKITNGYTEGRKYSFDNRVRYICYKGFQLKGSKTRYCNEYGEWEGDKPECVEITCELPLLSENTKVSSPKSKYVPKNLVEFVCTPGTRMLTVHDSVMCQADGTWDKSVPTCDLQKCSSPPEIVDGAALNPATEYSVGGQASYECNFGYTFSPKATNTKGKISCLPSGQWESDLPVCEIVKCPEIPVVANAVSSGSGVTFLSTVQYTCNIGYKMIGQGDIECYELGEWSSEPPECRPVSCGPPNNILHGVIRGSDYELNSVLIYQCDTGYRLNTDKRRRCLQNASWSGIEPFCNPVSCPQPTNIINGQVLVEDIIFESVITYVCNEGYDLEGPEERSCLDSGKWSATEPKCEPVNCGPPPDVVHGTFVGLPPYVYGVVVTYSCNVGYRLVGNDQIICESSTFWSAGSPVCEQITCPEPTPPVNGYVNVLGLTYASGASYECAEGYVLDGVSLRTCQLNQTWTDSTPNCKATQCQKPDPVKNGDFDYKDLSIGSIVTYTCELAHIMDGEEVRRCQEDLTWSGQTVTCNPVQCPNTLNVTNGRVDITDTGFGSIAINICDEGYSLEGEEERFCNEFGEWSGEDFRCRIVECDKTGHVISNGQMIGNNYTYGSVINYVCDGGYTMLGSSSRICQSNGEWDKTLPVCQSVRCPSFILANGVADGFQRDFGSVVSYSCKKGFILQGPASRKCLSGGVWEGDDPICVKLVCPQIPDLLHGSFSSSLNGLTVNYRCDEGYTLNGASQRMCQDDGRWSLGDPFCEIISCPDLSSLIINGGWVIQSGFTFSEKATFECLDGYNINGTAVLTCEANGEWSDMIPSCVIVSCGEPGAVLNGVFIGSVYTFGSSIKYSCSDGYVLVGVTERLCGAGGDWSDSSPICQQIVCPDLENIEFGSVTIQSNTPTGLARYSCIPGYELFGEESRECLVTGAWEEQDPICAPIHCHHPHALDKGRIIGTDYHYQHQITYECFEGYELVGDSVRTCAANRRWNGTKPKCEIIRCEDLTHIPYGRIIGDNFEYGSSVTYVCNDGYELVDGTATRTCTKNWVWDGISPRCKRISCGDIPSIPFATIIGNETLFNTSNIIECVEGYISKGEPIITCLSTRSWNIGEFRCQIVSCPAIEYIQNGQVLGDDFIYGSKINFLCDIGSDLVGAEFLECRANGSWDSDIPRCQIVTCPEVVPIRFGKPNSTLNTYGTTIRYKCNKGYRLIENSDRFCLDYGEWDTPVPYCQILSCPLTINKITNGRLLTESLNFTVNSTARFECNEGYEMVGNELLMCTESGEWNSGVPSCIKINCPQPGGLDHGNVVSTDDLLTYSCRAGYILRGSTRRRCTSSGQWDFEAPVCHAVVCPDPPDLMNGEILGNNFTFGTQIEYLCDFGYTIVGSEQRNCESNGEWDVPAPYCEIISCGAPPVLYNGEIIGDVYTYTATVNYACGEGYLLVGADVRECLEDGSWSLSAPYCTRVTCEIIPIENGHIRDSPTIFYAGTFIAYECNPGYRLSGSSTVECGNDGITTSNETVKCIHITCPPLNNPANGVLINDDRTVGARAEFVCNPSYTLIGSIEVRCLEDGSWDGESPLCIQQLCPAPENIEHGGYRVSYQSNRVPDNEFRVDDRITYYCDSGYEASGSALSQCRYDSMWSHRPPVCLPVNCGIPPAVNYAIIEGQSYIYQSQVFYKCQLGFHMIGTATIECGDEGSWIGDIPRCVGDCGQPPVIRSATVEITDSAKLKRATYTCNYGTRLRGNPVAICDETGNWEYDIGLVCIEIYCDEPPILRFGAVLADSRVVGSEAKYVCDDGFRLVGSVNLVCEESGRWEGEMSYCEPVDCGEPPGPHPYLGRDFSFGKEVRYQCEKGFHVIGGDTTISCQSNGQWSGVGPVCEQNSCGVIELQPHMQVIRGDPVKQIYYNHTVEFACESNYVMVGEAILRCLATSIWSSNPPSCEPILDIVSFCDLHVDVRNSQSMQQGYSKGDTASVRCEKGHYSEGNMVTRCLDNGKWEVPSGRCRRKYCGRPRVKDIMNVIVQGQSFFFGDQVRYMCRPGLNPSRFPPVLTCKHNGRWDGEAACSAHCKLGCRNGGMCIGMNRCKCRPGYGGQQCEIPICILPCLNGGKCVAPYICSCPEGYGGSRCHRAICSRSCENGGRCLRPNRCQCYNGFQPPYCQT</sequence>
<feature type="domain" description="EGF-like" evidence="14">
    <location>
        <begin position="1141"/>
        <end position="1177"/>
    </location>
</feature>
<feature type="domain" description="Sushi" evidence="17">
    <location>
        <begin position="3091"/>
        <end position="3150"/>
    </location>
</feature>
<feature type="domain" description="EGF-like" evidence="14">
    <location>
        <begin position="3721"/>
        <end position="3753"/>
    </location>
</feature>
<feature type="disulfide bond" evidence="11">
    <location>
        <begin position="392"/>
        <end position="419"/>
    </location>
</feature>
<feature type="domain" description="Sushi" evidence="17">
    <location>
        <begin position="2921"/>
        <end position="2974"/>
    </location>
</feature>
<feature type="disulfide bond" evidence="11">
    <location>
        <begin position="2250"/>
        <end position="2277"/>
    </location>
</feature>
<feature type="domain" description="Sushi" evidence="17">
    <location>
        <begin position="2453"/>
        <end position="2510"/>
    </location>
</feature>
<dbReference type="InterPro" id="IPR018097">
    <property type="entry name" value="EGF_Ca-bd_CS"/>
</dbReference>
<feature type="domain" description="EGF-like" evidence="14">
    <location>
        <begin position="1255"/>
        <end position="1291"/>
    </location>
</feature>
<feature type="domain" description="Sushi" evidence="17">
    <location>
        <begin position="2686"/>
        <end position="2743"/>
    </location>
</feature>
<feature type="disulfide bond" evidence="11">
    <location>
        <begin position="3662"/>
        <end position="3689"/>
    </location>
</feature>
<feature type="domain" description="EGF-like" evidence="14">
    <location>
        <begin position="1179"/>
        <end position="1215"/>
    </location>
</feature>
<feature type="domain" description="EGF-like" evidence="14">
    <location>
        <begin position="1217"/>
        <end position="1253"/>
    </location>
</feature>
<feature type="domain" description="Sushi" evidence="17">
    <location>
        <begin position="3632"/>
        <end position="3691"/>
    </location>
</feature>
<dbReference type="PRINTS" id="PR00895">
    <property type="entry name" value="PENTAXIN"/>
</dbReference>
<dbReference type="GO" id="GO:0007399">
    <property type="term" value="P:nervous system development"/>
    <property type="evidence" value="ECO:0007669"/>
    <property type="project" value="UniProtKB-ARBA"/>
</dbReference>
<feature type="disulfide bond" evidence="11">
    <location>
        <begin position="3003"/>
        <end position="3030"/>
    </location>
</feature>
<dbReference type="InterPro" id="IPR000152">
    <property type="entry name" value="EGF-type_Asp/Asn_hydroxyl_site"/>
</dbReference>
<dbReference type="SMART" id="SM00159">
    <property type="entry name" value="PTX"/>
    <property type="match status" value="1"/>
</dbReference>
<feature type="domain" description="Sushi" evidence="17">
    <location>
        <begin position="2105"/>
        <end position="2162"/>
    </location>
</feature>
<dbReference type="InterPro" id="IPR011641">
    <property type="entry name" value="Tyr-kin_ephrin_A/B_rcpt-like"/>
</dbReference>
<gene>
    <name evidence="19" type="ORF">SNE40_011671</name>
</gene>
<feature type="domain" description="EGF-like" evidence="14">
    <location>
        <begin position="1331"/>
        <end position="1367"/>
    </location>
</feature>
<feature type="disulfide bond" evidence="11">
    <location>
        <begin position="3061"/>
        <end position="3088"/>
    </location>
</feature>
<evidence type="ECO:0000256" key="5">
    <source>
        <dbReference type="ARBA" id="ARBA00022729"/>
    </source>
</evidence>
<dbReference type="SMART" id="SM00181">
    <property type="entry name" value="EGF"/>
    <property type="match status" value="11"/>
</dbReference>
<feature type="domain" description="Sushi" evidence="17">
    <location>
        <begin position="2511"/>
        <end position="2568"/>
    </location>
</feature>
<name>A0AAN8JP04_PATCE</name>
<keyword evidence="5 13" id="KW-0732">Signal</keyword>
<feature type="disulfide bond" evidence="10">
    <location>
        <begin position="1243"/>
        <end position="1252"/>
    </location>
</feature>
<keyword evidence="9" id="KW-0325">Glycoprotein</keyword>
<feature type="disulfide bond" evidence="11">
    <location>
        <begin position="2133"/>
        <end position="2160"/>
    </location>
</feature>
<dbReference type="CDD" id="cd00054">
    <property type="entry name" value="EGF_CA"/>
    <property type="match status" value="6"/>
</dbReference>
<feature type="disulfide bond" evidence="11">
    <location>
        <begin position="2597"/>
        <end position="2624"/>
    </location>
</feature>
<feature type="domain" description="Sushi" evidence="17">
    <location>
        <begin position="2047"/>
        <end position="2104"/>
    </location>
</feature>
<feature type="domain" description="Sushi" evidence="17">
    <location>
        <begin position="1930"/>
        <end position="1987"/>
    </location>
</feature>
<feature type="disulfide bond" evidence="11">
    <location>
        <begin position="1958"/>
        <end position="1985"/>
    </location>
</feature>
<feature type="domain" description="Sushi" evidence="17">
    <location>
        <begin position="2627"/>
        <end position="2685"/>
    </location>
</feature>
<feature type="domain" description="Sushi" evidence="17">
    <location>
        <begin position="1872"/>
        <end position="1929"/>
    </location>
</feature>
<dbReference type="PANTHER" id="PTHR46393:SF7">
    <property type="entry name" value="COMPLEMENT C2"/>
    <property type="match status" value="1"/>
</dbReference>
<feature type="disulfide bond" evidence="11">
    <location>
        <begin position="2191"/>
        <end position="2218"/>
    </location>
</feature>
<feature type="signal peptide" evidence="13">
    <location>
        <begin position="1"/>
        <end position="25"/>
    </location>
</feature>
<dbReference type="PROSITE" id="PS01187">
    <property type="entry name" value="EGF_CA"/>
    <property type="match status" value="3"/>
</dbReference>
<feature type="disulfide bond" evidence="11">
    <location>
        <begin position="2363"/>
        <end position="2390"/>
    </location>
</feature>
<feature type="domain" description="Sushi" evidence="17">
    <location>
        <begin position="482"/>
        <end position="547"/>
    </location>
</feature>
<dbReference type="InterPro" id="IPR035976">
    <property type="entry name" value="Sushi/SCR/CCP_sf"/>
</dbReference>
<feature type="disulfide bond" evidence="11">
    <location>
        <begin position="452"/>
        <end position="479"/>
    </location>
</feature>
<evidence type="ECO:0000256" key="2">
    <source>
        <dbReference type="ARBA" id="ARBA00022525"/>
    </source>
</evidence>
<feature type="disulfide bond" evidence="11">
    <location>
        <begin position="2481"/>
        <end position="2508"/>
    </location>
</feature>
<feature type="domain" description="Sushi" evidence="17">
    <location>
        <begin position="422"/>
        <end position="481"/>
    </location>
</feature>
<feature type="disulfide bond" evidence="11">
    <location>
        <begin position="3246"/>
        <end position="3273"/>
    </location>
</feature>
<keyword evidence="7" id="KW-0106">Calcium</keyword>
<dbReference type="FunFam" id="2.60.120.200:FF:000012">
    <property type="entry name" value="neuronal pentraxin receptor"/>
    <property type="match status" value="1"/>
</dbReference>
<evidence type="ECO:0000256" key="4">
    <source>
        <dbReference type="ARBA" id="ARBA00022659"/>
    </source>
</evidence>
<feature type="disulfide bond" evidence="11">
    <location>
        <begin position="2772"/>
        <end position="2799"/>
    </location>
</feature>
<dbReference type="InterPro" id="IPR002035">
    <property type="entry name" value="VWF_A"/>
</dbReference>
<dbReference type="Gene3D" id="2.10.70.10">
    <property type="entry name" value="Complement Module, domain 1"/>
    <property type="match status" value="39"/>
</dbReference>
<feature type="disulfide bond" evidence="11">
    <location>
        <begin position="1600"/>
        <end position="1627"/>
    </location>
</feature>
<dbReference type="PROSITE" id="PS50825">
    <property type="entry name" value="HYR"/>
    <property type="match status" value="2"/>
</dbReference>
<evidence type="ECO:0000256" key="7">
    <source>
        <dbReference type="ARBA" id="ARBA00022837"/>
    </source>
</evidence>
<feature type="domain" description="Sushi" evidence="17">
    <location>
        <begin position="2337"/>
        <end position="2392"/>
    </location>
</feature>
<dbReference type="PROSITE" id="PS51828">
    <property type="entry name" value="PTX_2"/>
    <property type="match status" value="1"/>
</dbReference>
<feature type="domain" description="Pentraxin (PTX)" evidence="18">
    <location>
        <begin position="1372"/>
        <end position="1571"/>
    </location>
</feature>
<feature type="domain" description="Sushi" evidence="17">
    <location>
        <begin position="362"/>
        <end position="421"/>
    </location>
</feature>
<dbReference type="SUPFAM" id="SSF57184">
    <property type="entry name" value="Growth factor receptor domain"/>
    <property type="match status" value="2"/>
</dbReference>
<feature type="domain" description="Sushi" evidence="17">
    <location>
        <begin position="1749"/>
        <end position="1813"/>
    </location>
</feature>
<dbReference type="FunFam" id="2.10.25.10:FF:000321">
    <property type="entry name" value="Protein delta homolog 1"/>
    <property type="match status" value="1"/>
</dbReference>
<feature type="disulfide bond" evidence="11">
    <location>
        <begin position="1842"/>
        <end position="1869"/>
    </location>
</feature>
<feature type="domain" description="HYR" evidence="16">
    <location>
        <begin position="629"/>
        <end position="709"/>
    </location>
</feature>
<dbReference type="FunFam" id="2.10.25.10:FF:000472">
    <property type="entry name" value="Uncharacterized protein, isoform A"/>
    <property type="match status" value="1"/>
</dbReference>
<feature type="domain" description="Sushi" evidence="17">
    <location>
        <begin position="2860"/>
        <end position="2920"/>
    </location>
</feature>
<feature type="domain" description="Sushi" evidence="17">
    <location>
        <begin position="2221"/>
        <end position="2279"/>
    </location>
</feature>
<feature type="disulfide bond" evidence="10">
    <location>
        <begin position="1357"/>
        <end position="1366"/>
    </location>
</feature>
<dbReference type="Pfam" id="PF00084">
    <property type="entry name" value="Sushi"/>
    <property type="match status" value="39"/>
</dbReference>
<dbReference type="PANTHER" id="PTHR46393">
    <property type="entry name" value="SUSHI DOMAIN-CONTAINING PROTEIN"/>
    <property type="match status" value="1"/>
</dbReference>
<feature type="domain" description="Sushi" evidence="17">
    <location>
        <begin position="2975"/>
        <end position="3032"/>
    </location>
</feature>
<feature type="disulfide bond" evidence="11">
    <location>
        <begin position="2017"/>
        <end position="2044"/>
    </location>
</feature>
<dbReference type="PROSITE" id="PS00022">
    <property type="entry name" value="EGF_1"/>
    <property type="match status" value="7"/>
</dbReference>
<feature type="disulfide bond" evidence="10">
    <location>
        <begin position="1205"/>
        <end position="1214"/>
    </location>
</feature>
<feature type="disulfide bond" evidence="10">
    <location>
        <begin position="3775"/>
        <end position="3784"/>
    </location>
</feature>
<comment type="caution">
    <text evidence="10">Lacks conserved residue(s) required for the propagation of feature annotation.</text>
</comment>
<evidence type="ECO:0000256" key="11">
    <source>
        <dbReference type="PROSITE-ProRule" id="PRU00302"/>
    </source>
</evidence>
<accession>A0AAN8JP04</accession>
<feature type="domain" description="Sushi" evidence="17">
    <location>
        <begin position="1688"/>
        <end position="1748"/>
    </location>
</feature>
<dbReference type="PROSITE" id="PS01186">
    <property type="entry name" value="EGF_2"/>
    <property type="match status" value="8"/>
</dbReference>
<dbReference type="Gene3D" id="2.10.50.10">
    <property type="entry name" value="Tumor Necrosis Factor Receptor, subunit A, domain 2"/>
    <property type="match status" value="4"/>
</dbReference>
<feature type="disulfide bond" evidence="11">
    <location>
        <begin position="2075"/>
        <end position="2102"/>
    </location>
</feature>
<evidence type="ECO:0000259" key="16">
    <source>
        <dbReference type="PROSITE" id="PS50825"/>
    </source>
</evidence>
<dbReference type="SMART" id="SM00179">
    <property type="entry name" value="EGF_CA"/>
    <property type="match status" value="6"/>
</dbReference>
<evidence type="ECO:0000259" key="17">
    <source>
        <dbReference type="PROSITE" id="PS50923"/>
    </source>
</evidence>
<keyword evidence="6" id="KW-0677">Repeat</keyword>
<dbReference type="FunFam" id="2.10.25.10:FF:000122">
    <property type="entry name" value="Protein crumbs homolog 2"/>
    <property type="match status" value="1"/>
</dbReference>
<feature type="domain" description="Sushi" evidence="17">
    <location>
        <begin position="1630"/>
        <end position="1687"/>
    </location>
</feature>
<feature type="disulfide bond" evidence="10">
    <location>
        <begin position="1281"/>
        <end position="1290"/>
    </location>
</feature>
<evidence type="ECO:0000259" key="14">
    <source>
        <dbReference type="PROSITE" id="PS50026"/>
    </source>
</evidence>
<feature type="disulfide bond" evidence="11">
    <location>
        <begin position="2714"/>
        <end position="2741"/>
    </location>
</feature>
<evidence type="ECO:0000259" key="15">
    <source>
        <dbReference type="PROSITE" id="PS50234"/>
    </source>
</evidence>
<dbReference type="Pfam" id="PF07699">
    <property type="entry name" value="Ephrin_rec_like"/>
    <property type="match status" value="3"/>
</dbReference>
<comment type="caution">
    <text evidence="19">The sequence shown here is derived from an EMBL/GenBank/DDBJ whole genome shotgun (WGS) entry which is preliminary data.</text>
</comment>
<dbReference type="PROSITE" id="PS50923">
    <property type="entry name" value="SUSHI"/>
    <property type="match status" value="38"/>
</dbReference>
<keyword evidence="4 11" id="KW-0768">Sushi</keyword>
<dbReference type="Pfam" id="PF00008">
    <property type="entry name" value="EGF"/>
    <property type="match status" value="5"/>
</dbReference>
<dbReference type="InterPro" id="IPR001881">
    <property type="entry name" value="EGF-like_Ca-bd_dom"/>
</dbReference>
<keyword evidence="20" id="KW-1185">Reference proteome</keyword>
<proteinExistence type="predicted"/>
<feature type="domain" description="Sushi" evidence="17">
    <location>
        <begin position="3507"/>
        <end position="3568"/>
    </location>
</feature>
<dbReference type="SUPFAM" id="SSF53300">
    <property type="entry name" value="vWA-like"/>
    <property type="match status" value="1"/>
</dbReference>
<dbReference type="InterPro" id="IPR000742">
    <property type="entry name" value="EGF"/>
</dbReference>
<dbReference type="InterPro" id="IPR013032">
    <property type="entry name" value="EGF-like_CS"/>
</dbReference>
<dbReference type="SUPFAM" id="SSF57535">
    <property type="entry name" value="Complement control module/SCR domain"/>
    <property type="match status" value="40"/>
</dbReference>
<feature type="disulfide bond" evidence="11">
    <location>
        <begin position="3420"/>
        <end position="3447"/>
    </location>
</feature>
<dbReference type="SUPFAM" id="SSF49899">
    <property type="entry name" value="Concanavalin A-like lectins/glucanases"/>
    <property type="match status" value="1"/>
</dbReference>
<dbReference type="Pfam" id="PF12661">
    <property type="entry name" value="hEGF"/>
    <property type="match status" value="2"/>
</dbReference>
<feature type="disulfide bond" evidence="11">
    <location>
        <begin position="2307"/>
        <end position="2334"/>
    </location>
</feature>
<feature type="disulfide bond" evidence="11">
    <location>
        <begin position="1658"/>
        <end position="1685"/>
    </location>
</feature>
<feature type="domain" description="Sushi" evidence="17">
    <location>
        <begin position="2280"/>
        <end position="2336"/>
    </location>
</feature>
<dbReference type="Pfam" id="PF00354">
    <property type="entry name" value="Pentaxin"/>
    <property type="match status" value="1"/>
</dbReference>
<feature type="domain" description="Sushi" evidence="17">
    <location>
        <begin position="3392"/>
        <end position="3449"/>
    </location>
</feature>
<feature type="domain" description="Sushi" evidence="17">
    <location>
        <begin position="1988"/>
        <end position="2046"/>
    </location>
</feature>
<feature type="disulfide bond" evidence="11">
    <location>
        <begin position="2891"/>
        <end position="2918"/>
    </location>
</feature>
<feature type="disulfide bond" evidence="10">
    <location>
        <begin position="1319"/>
        <end position="1328"/>
    </location>
</feature>
<feature type="domain" description="Sushi" evidence="17">
    <location>
        <begin position="2744"/>
        <end position="2801"/>
    </location>
</feature>
<feature type="region of interest" description="Disordered" evidence="12">
    <location>
        <begin position="846"/>
        <end position="872"/>
    </location>
</feature>
<evidence type="ECO:0000256" key="6">
    <source>
        <dbReference type="ARBA" id="ARBA00022737"/>
    </source>
</evidence>
<feature type="domain" description="Sushi" evidence="17">
    <location>
        <begin position="3450"/>
        <end position="3506"/>
    </location>
</feature>
<feature type="disulfide bond" evidence="11">
    <location>
        <begin position="3634"/>
        <end position="3677"/>
    </location>
</feature>
<dbReference type="CDD" id="cd01450">
    <property type="entry name" value="vWFA_subfamily_ECM"/>
    <property type="match status" value="1"/>
</dbReference>
<feature type="disulfide bond" evidence="10">
    <location>
        <begin position="3743"/>
        <end position="3752"/>
    </location>
</feature>
<dbReference type="SMART" id="SM01411">
    <property type="entry name" value="Ephrin_rec_like"/>
    <property type="match status" value="4"/>
</dbReference>
<dbReference type="InterPro" id="IPR001759">
    <property type="entry name" value="PTX_dom"/>
</dbReference>
<feature type="domain" description="Sushi" evidence="17">
    <location>
        <begin position="1572"/>
        <end position="1629"/>
    </location>
</feature>
<evidence type="ECO:0008006" key="21">
    <source>
        <dbReference type="Google" id="ProtNLM"/>
    </source>
</evidence>
<feature type="domain" description="Sushi" evidence="17">
    <location>
        <begin position="1814"/>
        <end position="1871"/>
    </location>
</feature>
<evidence type="ECO:0000259" key="18">
    <source>
        <dbReference type="PROSITE" id="PS51828"/>
    </source>
</evidence>
<feature type="domain" description="Sushi" evidence="17">
    <location>
        <begin position="3151"/>
        <end position="3208"/>
    </location>
</feature>
<feature type="disulfide bond" evidence="11">
    <location>
        <begin position="2945"/>
        <end position="2972"/>
    </location>
</feature>
<feature type="disulfide bond" evidence="11">
    <location>
        <begin position="3304"/>
        <end position="3331"/>
    </location>
</feature>
<organism evidence="19 20">
    <name type="scientific">Patella caerulea</name>
    <name type="common">Rayed Mediterranean limpet</name>
    <dbReference type="NCBI Taxonomy" id="87958"/>
    <lineage>
        <taxon>Eukaryota</taxon>
        <taxon>Metazoa</taxon>
        <taxon>Spiralia</taxon>
        <taxon>Lophotrochozoa</taxon>
        <taxon>Mollusca</taxon>
        <taxon>Gastropoda</taxon>
        <taxon>Patellogastropoda</taxon>
        <taxon>Patelloidea</taxon>
        <taxon>Patellidae</taxon>
        <taxon>Patella</taxon>
    </lineage>
</organism>